<dbReference type="AlphaFoldDB" id="A0A859FJ47"/>
<dbReference type="Proteomes" id="UP000318138">
    <property type="component" value="Chromosome"/>
</dbReference>
<accession>A0A859FJ47</accession>
<evidence type="ECO:0000256" key="1">
    <source>
        <dbReference type="SAM" id="MobiDB-lite"/>
    </source>
</evidence>
<sequence length="77" mass="8225">MLKKVAVSLSVLAMLVVGCGGEEDISNTDTVNVNNVGENNIEINEDIAETEDEGNNSEETVEENEPVENNEGNESGE</sequence>
<feature type="chain" id="PRO_5038941620" evidence="2">
    <location>
        <begin position="20"/>
        <end position="77"/>
    </location>
</feature>
<dbReference type="RefSeq" id="WP_176010828.1">
    <property type="nucleotide sequence ID" value="NZ_CP041372.2"/>
</dbReference>
<feature type="region of interest" description="Disordered" evidence="1">
    <location>
        <begin position="45"/>
        <end position="77"/>
    </location>
</feature>
<dbReference type="EMBL" id="CP041372">
    <property type="protein sequence ID" value="QKS72862.1"/>
    <property type="molecule type" value="Genomic_DNA"/>
</dbReference>
<reference evidence="4" key="1">
    <citation type="submission" date="2019-07" db="EMBL/GenBank/DDBJ databases">
        <title>Bacillus alkalisoli sp. nov. isolated from saline soil.</title>
        <authorList>
            <person name="Sun J.-Q."/>
            <person name="Xu L."/>
        </authorList>
    </citation>
    <scope>NUCLEOTIDE SEQUENCE [LARGE SCALE GENOMIC DNA]</scope>
    <source>
        <strain evidence="4">M4U3P1</strain>
    </source>
</reference>
<evidence type="ECO:0000313" key="3">
    <source>
        <dbReference type="EMBL" id="QKS72862.1"/>
    </source>
</evidence>
<protein>
    <submittedName>
        <fullName evidence="3">Uncharacterized protein</fullName>
    </submittedName>
</protein>
<keyword evidence="4" id="KW-1185">Reference proteome</keyword>
<keyword evidence="2" id="KW-0732">Signal</keyword>
<feature type="signal peptide" evidence="2">
    <location>
        <begin position="1"/>
        <end position="19"/>
    </location>
</feature>
<evidence type="ECO:0000313" key="4">
    <source>
        <dbReference type="Proteomes" id="UP000318138"/>
    </source>
</evidence>
<dbReference type="KEGG" id="psua:FLK61_40370"/>
<dbReference type="PROSITE" id="PS51257">
    <property type="entry name" value="PROKAR_LIPOPROTEIN"/>
    <property type="match status" value="1"/>
</dbReference>
<name>A0A859FJ47_9BACI</name>
<organism evidence="3 4">
    <name type="scientific">Paenalkalicoccus suaedae</name>
    <dbReference type="NCBI Taxonomy" id="2592382"/>
    <lineage>
        <taxon>Bacteria</taxon>
        <taxon>Bacillati</taxon>
        <taxon>Bacillota</taxon>
        <taxon>Bacilli</taxon>
        <taxon>Bacillales</taxon>
        <taxon>Bacillaceae</taxon>
        <taxon>Paenalkalicoccus</taxon>
    </lineage>
</organism>
<gene>
    <name evidence="3" type="ORF">FLK61_40370</name>
</gene>
<evidence type="ECO:0000256" key="2">
    <source>
        <dbReference type="SAM" id="SignalP"/>
    </source>
</evidence>
<feature type="compositionally biased region" description="Acidic residues" evidence="1">
    <location>
        <begin position="45"/>
        <end position="68"/>
    </location>
</feature>
<proteinExistence type="predicted"/>